<dbReference type="SUPFAM" id="SSF56349">
    <property type="entry name" value="DNA breaking-rejoining enzymes"/>
    <property type="match status" value="1"/>
</dbReference>
<dbReference type="PANTHER" id="PTHR30349:SF84">
    <property type="entry name" value="PHAGE-RELATED INTEGRASE"/>
    <property type="match status" value="1"/>
</dbReference>
<dbReference type="InterPro" id="IPR002104">
    <property type="entry name" value="Integrase_catalytic"/>
</dbReference>
<accession>A0ABY5SXS8</accession>
<keyword evidence="1" id="KW-0229">DNA integration</keyword>
<keyword evidence="3" id="KW-0233">DNA recombination</keyword>
<dbReference type="Pfam" id="PF00589">
    <property type="entry name" value="Phage_integrase"/>
    <property type="match status" value="1"/>
</dbReference>
<protein>
    <submittedName>
        <fullName evidence="6">Tyrosine-type recombinase/integrase</fullName>
    </submittedName>
</protein>
<dbReference type="PROSITE" id="PS51898">
    <property type="entry name" value="TYR_RECOMBINASE"/>
    <property type="match status" value="1"/>
</dbReference>
<dbReference type="InterPro" id="IPR011010">
    <property type="entry name" value="DNA_brk_join_enz"/>
</dbReference>
<dbReference type="InterPro" id="IPR050090">
    <property type="entry name" value="Tyrosine_recombinase_XerCD"/>
</dbReference>
<evidence type="ECO:0000313" key="7">
    <source>
        <dbReference type="Proteomes" id="UP001065265"/>
    </source>
</evidence>
<dbReference type="Proteomes" id="UP001065265">
    <property type="component" value="Chromosome"/>
</dbReference>
<proteinExistence type="predicted"/>
<organism evidence="6 7">
    <name type="scientific">Qipengyuania spongiae</name>
    <dbReference type="NCBI Taxonomy" id="2909673"/>
    <lineage>
        <taxon>Bacteria</taxon>
        <taxon>Pseudomonadati</taxon>
        <taxon>Pseudomonadota</taxon>
        <taxon>Alphaproteobacteria</taxon>
        <taxon>Sphingomonadales</taxon>
        <taxon>Erythrobacteraceae</taxon>
        <taxon>Qipengyuania</taxon>
    </lineage>
</organism>
<evidence type="ECO:0000256" key="1">
    <source>
        <dbReference type="ARBA" id="ARBA00022908"/>
    </source>
</evidence>
<dbReference type="InterPro" id="IPR013762">
    <property type="entry name" value="Integrase-like_cat_sf"/>
</dbReference>
<evidence type="ECO:0000256" key="2">
    <source>
        <dbReference type="ARBA" id="ARBA00023125"/>
    </source>
</evidence>
<feature type="domain" description="Tyr recombinase" evidence="5">
    <location>
        <begin position="165"/>
        <end position="334"/>
    </location>
</feature>
<evidence type="ECO:0000259" key="5">
    <source>
        <dbReference type="PROSITE" id="PS51898"/>
    </source>
</evidence>
<reference evidence="6" key="1">
    <citation type="submission" date="2022-02" db="EMBL/GenBank/DDBJ databases">
        <title>Qipengyuania spongiae sp. nov., isolated from marine sponge.</title>
        <authorList>
            <person name="Li Z."/>
            <person name="Zhang M."/>
        </authorList>
    </citation>
    <scope>NUCLEOTIDE SEQUENCE</scope>
    <source>
        <strain evidence="6">PHS-Z21</strain>
    </source>
</reference>
<dbReference type="RefSeq" id="WP_265558608.1">
    <property type="nucleotide sequence ID" value="NZ_CP092471.1"/>
</dbReference>
<dbReference type="PANTHER" id="PTHR30349">
    <property type="entry name" value="PHAGE INTEGRASE-RELATED"/>
    <property type="match status" value="1"/>
</dbReference>
<evidence type="ECO:0000313" key="6">
    <source>
        <dbReference type="EMBL" id="UVI39345.1"/>
    </source>
</evidence>
<keyword evidence="2" id="KW-0238">DNA-binding</keyword>
<evidence type="ECO:0000256" key="3">
    <source>
        <dbReference type="ARBA" id="ARBA00023172"/>
    </source>
</evidence>
<dbReference type="InterPro" id="IPR010998">
    <property type="entry name" value="Integrase_recombinase_N"/>
</dbReference>
<evidence type="ECO:0000256" key="4">
    <source>
        <dbReference type="SAM" id="MobiDB-lite"/>
    </source>
</evidence>
<sequence length="344" mass="38614">MKKPQFVTKFTDRHGKVRYRFRRKGYPAHYFKAPFGTKAFEREYAACLEQEKPAIGTDRIAPGSVSDVIARYYSDSAFLDLRPATQLVYRGVLERFRAKFGNDPMRAFDAKRIQRVMNAMRHKPHAASRLRKLLAQLFTVARRERIVPGTFDPVKDTRPPKAESEGYHRWTEDELAQFEAKHPLGTKPRLAFALLLYGAQRSGDVRYLTHSAIAGGRIRLKQSKTSNAIDVPVVEPLRAALEAGPMGDVLVLENNRGKAFTAKGFYNMVKRACIAAGLPHCSAHGLRKAAARRLRDANCSDDEGMAITGHKTVREYRRYAGDSGNAERADSAMQKAYGVSNPVE</sequence>
<dbReference type="Gene3D" id="1.10.150.130">
    <property type="match status" value="1"/>
</dbReference>
<gene>
    <name evidence="6" type="ORF">L1F33_14130</name>
</gene>
<dbReference type="EMBL" id="CP092471">
    <property type="protein sequence ID" value="UVI39345.1"/>
    <property type="molecule type" value="Genomic_DNA"/>
</dbReference>
<keyword evidence="7" id="KW-1185">Reference proteome</keyword>
<feature type="region of interest" description="Disordered" evidence="4">
    <location>
        <begin position="322"/>
        <end position="344"/>
    </location>
</feature>
<dbReference type="Gene3D" id="1.10.443.10">
    <property type="entry name" value="Intergrase catalytic core"/>
    <property type="match status" value="1"/>
</dbReference>
<name>A0ABY5SXS8_9SPHN</name>